<dbReference type="SUPFAM" id="SSF52540">
    <property type="entry name" value="P-loop containing nucleoside triphosphate hydrolases"/>
    <property type="match status" value="1"/>
</dbReference>
<evidence type="ECO:0000313" key="7">
    <source>
        <dbReference type="Proteomes" id="UP000286268"/>
    </source>
</evidence>
<keyword evidence="1" id="KW-0813">Transport</keyword>
<dbReference type="FunFam" id="3.40.50.300:FF:000134">
    <property type="entry name" value="Iron-enterobactin ABC transporter ATP-binding protein"/>
    <property type="match status" value="1"/>
</dbReference>
<accession>A0A3R5QXU9</accession>
<dbReference type="Gene3D" id="3.40.50.300">
    <property type="entry name" value="P-loop containing nucleotide triphosphate hydrolases"/>
    <property type="match status" value="1"/>
</dbReference>
<dbReference type="EMBL" id="CP025746">
    <property type="protein sequence ID" value="QAA34831.1"/>
    <property type="molecule type" value="Genomic_DNA"/>
</dbReference>
<dbReference type="RefSeq" id="WP_128215542.1">
    <property type="nucleotide sequence ID" value="NZ_CP025746.1"/>
</dbReference>
<evidence type="ECO:0000259" key="5">
    <source>
        <dbReference type="PROSITE" id="PS50893"/>
    </source>
</evidence>
<dbReference type="PROSITE" id="PS00211">
    <property type="entry name" value="ABC_TRANSPORTER_1"/>
    <property type="match status" value="1"/>
</dbReference>
<dbReference type="CDD" id="cd03214">
    <property type="entry name" value="ABC_Iron-Siderophores_B12_Hemin"/>
    <property type="match status" value="1"/>
</dbReference>
<evidence type="ECO:0000256" key="3">
    <source>
        <dbReference type="ARBA" id="ARBA00022840"/>
    </source>
</evidence>
<dbReference type="PROSITE" id="PS50893">
    <property type="entry name" value="ABC_TRANSPORTER_2"/>
    <property type="match status" value="1"/>
</dbReference>
<dbReference type="AlphaFoldDB" id="A0A3R5QXU9"/>
<dbReference type="KEGG" id="cmah:C1I91_26115"/>
<evidence type="ECO:0000313" key="6">
    <source>
        <dbReference type="EMBL" id="QAA34831.1"/>
    </source>
</evidence>
<gene>
    <name evidence="6" type="ORF">C1I91_26115</name>
</gene>
<sequence>MPIVDIIQLEYKANKNLILKGIDISFEKGKFYSIVGPNGSGKTTLVKNIIKYISPSKGSIVVSETPINKIKARDLADIISYVPQDTLLELEFSCYDVVMMGRSSKVKFLGNEKTTDIEKVLEAMKVTGTLNLKDKLITEISGGERQRVLLARAIAQESQCIILDEPLSHLDIKHQLDILDNLIKIKKSGKTIISVLHDINLALKYSDNTVIMKDGKVFANGPTEKVITPNNIKEVYGVDCKVVSIAEEKHIIFTRN</sequence>
<dbReference type="InterPro" id="IPR003593">
    <property type="entry name" value="AAA+_ATPase"/>
</dbReference>
<dbReference type="SMART" id="SM00382">
    <property type="entry name" value="AAA"/>
    <property type="match status" value="1"/>
</dbReference>
<keyword evidence="3 6" id="KW-0067">ATP-binding</keyword>
<proteinExistence type="predicted"/>
<dbReference type="InterPro" id="IPR027417">
    <property type="entry name" value="P-loop_NTPase"/>
</dbReference>
<evidence type="ECO:0000256" key="1">
    <source>
        <dbReference type="ARBA" id="ARBA00022448"/>
    </source>
</evidence>
<name>A0A3R5QXU9_9CLOT</name>
<dbReference type="Proteomes" id="UP000286268">
    <property type="component" value="Chromosome"/>
</dbReference>
<organism evidence="6 7">
    <name type="scientific">Clostridium manihotivorum</name>
    <dbReference type="NCBI Taxonomy" id="2320868"/>
    <lineage>
        <taxon>Bacteria</taxon>
        <taxon>Bacillati</taxon>
        <taxon>Bacillota</taxon>
        <taxon>Clostridia</taxon>
        <taxon>Eubacteriales</taxon>
        <taxon>Clostridiaceae</taxon>
        <taxon>Clostridium</taxon>
    </lineage>
</organism>
<keyword evidence="7" id="KW-1185">Reference proteome</keyword>
<reference evidence="6 7" key="1">
    <citation type="submission" date="2018-01" db="EMBL/GenBank/DDBJ databases">
        <title>Genome Sequencing and Assembly of Anaerobacter polyendosporus strain CT4.</title>
        <authorList>
            <person name="Tachaapaikoon C."/>
            <person name="Sutheeworapong S."/>
            <person name="Jenjaroenpun P."/>
            <person name="Wongsurawat T."/>
            <person name="Nookeaw I."/>
            <person name="Cheawchanlertfa P."/>
            <person name="Kosugi A."/>
            <person name="Cheevadhanarak S."/>
            <person name="Ratanakhanokchai K."/>
        </authorList>
    </citation>
    <scope>NUCLEOTIDE SEQUENCE [LARGE SCALE GENOMIC DNA]</scope>
    <source>
        <strain evidence="6 7">CT4</strain>
    </source>
</reference>
<dbReference type="InterPro" id="IPR003439">
    <property type="entry name" value="ABC_transporter-like_ATP-bd"/>
</dbReference>
<evidence type="ECO:0000256" key="2">
    <source>
        <dbReference type="ARBA" id="ARBA00022741"/>
    </source>
</evidence>
<feature type="domain" description="ABC transporter" evidence="5">
    <location>
        <begin position="1"/>
        <end position="239"/>
    </location>
</feature>
<dbReference type="PANTHER" id="PTHR42794">
    <property type="entry name" value="HEMIN IMPORT ATP-BINDING PROTEIN HMUV"/>
    <property type="match status" value="1"/>
</dbReference>
<dbReference type="GO" id="GO:0016887">
    <property type="term" value="F:ATP hydrolysis activity"/>
    <property type="evidence" value="ECO:0007669"/>
    <property type="project" value="InterPro"/>
</dbReference>
<evidence type="ECO:0000256" key="4">
    <source>
        <dbReference type="ARBA" id="ARBA00022967"/>
    </source>
</evidence>
<dbReference type="InterPro" id="IPR017871">
    <property type="entry name" value="ABC_transporter-like_CS"/>
</dbReference>
<keyword evidence="4" id="KW-1278">Translocase</keyword>
<dbReference type="Pfam" id="PF00005">
    <property type="entry name" value="ABC_tran"/>
    <property type="match status" value="1"/>
</dbReference>
<dbReference type="GO" id="GO:0005524">
    <property type="term" value="F:ATP binding"/>
    <property type="evidence" value="ECO:0007669"/>
    <property type="project" value="UniProtKB-KW"/>
</dbReference>
<keyword evidence="2" id="KW-0547">Nucleotide-binding</keyword>
<dbReference type="OrthoDB" id="9799337at2"/>
<protein>
    <submittedName>
        <fullName evidence="6">ABC transporter ATP-binding protein</fullName>
    </submittedName>
</protein>
<dbReference type="PANTHER" id="PTHR42794:SF1">
    <property type="entry name" value="HEMIN IMPORT ATP-BINDING PROTEIN HMUV"/>
    <property type="match status" value="1"/>
</dbReference>